<reference evidence="1 2" key="1">
    <citation type="submission" date="2017-02" db="EMBL/GenBank/DDBJ databases">
        <title>Pseudoalteromonas ulvae TC14 Genome.</title>
        <authorList>
            <person name="Molmeret M."/>
        </authorList>
    </citation>
    <scope>NUCLEOTIDE SEQUENCE [LARGE SCALE GENOMIC DNA]</scope>
    <source>
        <strain evidence="1">TC14</strain>
    </source>
</reference>
<protein>
    <recommendedName>
        <fullName evidence="3">Phage tail protein</fullName>
    </recommendedName>
</protein>
<evidence type="ECO:0008006" key="3">
    <source>
        <dbReference type="Google" id="ProtNLM"/>
    </source>
</evidence>
<organism evidence="1 2">
    <name type="scientific">Pseudoalteromonas ulvae</name>
    <dbReference type="NCBI Taxonomy" id="107327"/>
    <lineage>
        <taxon>Bacteria</taxon>
        <taxon>Pseudomonadati</taxon>
        <taxon>Pseudomonadota</taxon>
        <taxon>Gammaproteobacteria</taxon>
        <taxon>Alteromonadales</taxon>
        <taxon>Pseudoalteromonadaceae</taxon>
        <taxon>Pseudoalteromonas</taxon>
    </lineage>
</organism>
<dbReference type="EMBL" id="MWPV01000001">
    <property type="protein sequence ID" value="OUL59257.1"/>
    <property type="molecule type" value="Genomic_DNA"/>
</dbReference>
<dbReference type="AlphaFoldDB" id="A0A244CUG7"/>
<accession>A0A244CUG7</accession>
<sequence length="72" mass="7868">MTTLTTAQKLAEAQNAYHQLITGTATVAITRNGRAVTFSQANKADLLAYIDELKRELGQTSSRRRGPMGVFL</sequence>
<keyword evidence="2" id="KW-1185">Reference proteome</keyword>
<evidence type="ECO:0000313" key="2">
    <source>
        <dbReference type="Proteomes" id="UP000194841"/>
    </source>
</evidence>
<dbReference type="RefSeq" id="WP_086742650.1">
    <property type="nucleotide sequence ID" value="NZ_MWPV01000001.1"/>
</dbReference>
<dbReference type="InterPro" id="IPR004174">
    <property type="entry name" value="GpW"/>
</dbReference>
<dbReference type="Pfam" id="PF02831">
    <property type="entry name" value="gpW"/>
    <property type="match status" value="1"/>
</dbReference>
<dbReference type="SUPFAM" id="SSF64210">
    <property type="entry name" value="Head-to-tail joining protein W, gpW"/>
    <property type="match status" value="1"/>
</dbReference>
<name>A0A244CUG7_PSEDV</name>
<dbReference type="GO" id="GO:0019058">
    <property type="term" value="P:viral life cycle"/>
    <property type="evidence" value="ECO:0007669"/>
    <property type="project" value="InterPro"/>
</dbReference>
<evidence type="ECO:0000313" key="1">
    <source>
        <dbReference type="EMBL" id="OUL59257.1"/>
    </source>
</evidence>
<dbReference type="InterPro" id="IPR036626">
    <property type="entry name" value="GpW_sf"/>
</dbReference>
<dbReference type="Proteomes" id="UP000194841">
    <property type="component" value="Unassembled WGS sequence"/>
</dbReference>
<dbReference type="OrthoDB" id="7021092at2"/>
<gene>
    <name evidence="1" type="ORF">B1199_03030</name>
</gene>
<comment type="caution">
    <text evidence="1">The sequence shown here is derived from an EMBL/GenBank/DDBJ whole genome shotgun (WGS) entry which is preliminary data.</text>
</comment>
<proteinExistence type="predicted"/>
<dbReference type="Gene3D" id="3.30.1580.10">
    <property type="entry name" value="Head-to-tail joining protein W"/>
    <property type="match status" value="1"/>
</dbReference>